<proteinExistence type="predicted"/>
<evidence type="ECO:0000313" key="2">
    <source>
        <dbReference type="Proteomes" id="UP001519308"/>
    </source>
</evidence>
<accession>A0ABS4K0E0</accession>
<evidence type="ECO:0000313" key="1">
    <source>
        <dbReference type="EMBL" id="MBP2020596.1"/>
    </source>
</evidence>
<sequence length="102" mass="12197">MRQITLDEVIKVLEEKKGSNLVVIVNAYELDTVYCMDEFHYEFLEERHGRTLRLLSKTDTKTYYDFHGVYISLKDICKISTTEDTIYIYLNNQLVKLKFKFN</sequence>
<dbReference type="Proteomes" id="UP001519308">
    <property type="component" value="Unassembled WGS sequence"/>
</dbReference>
<organism evidence="1 2">
    <name type="scientific">Clostridium punense</name>
    <dbReference type="NCBI Taxonomy" id="1054297"/>
    <lineage>
        <taxon>Bacteria</taxon>
        <taxon>Bacillati</taxon>
        <taxon>Bacillota</taxon>
        <taxon>Clostridia</taxon>
        <taxon>Eubacteriales</taxon>
        <taxon>Clostridiaceae</taxon>
        <taxon>Clostridium</taxon>
    </lineage>
</organism>
<comment type="caution">
    <text evidence="1">The sequence shown here is derived from an EMBL/GenBank/DDBJ whole genome shotgun (WGS) entry which is preliminary data.</text>
</comment>
<dbReference type="EMBL" id="JAGGLL010000002">
    <property type="protein sequence ID" value="MBP2020596.1"/>
    <property type="molecule type" value="Genomic_DNA"/>
</dbReference>
<gene>
    <name evidence="1" type="ORF">J2Z44_000380</name>
</gene>
<name>A0ABS4K0E0_9CLOT</name>
<reference evidence="1 2" key="1">
    <citation type="submission" date="2021-03" db="EMBL/GenBank/DDBJ databases">
        <title>Genomic Encyclopedia of Type Strains, Phase IV (KMG-IV): sequencing the most valuable type-strain genomes for metagenomic binning, comparative biology and taxonomic classification.</title>
        <authorList>
            <person name="Goeker M."/>
        </authorList>
    </citation>
    <scope>NUCLEOTIDE SEQUENCE [LARGE SCALE GENOMIC DNA]</scope>
    <source>
        <strain evidence="1 2">DSM 28650</strain>
    </source>
</reference>
<dbReference type="RefSeq" id="WP_021283579.1">
    <property type="nucleotide sequence ID" value="NZ_JAGGLL010000002.1"/>
</dbReference>
<protein>
    <submittedName>
        <fullName evidence="1">Uncharacterized protein</fullName>
    </submittedName>
</protein>
<keyword evidence="2" id="KW-1185">Reference proteome</keyword>